<dbReference type="EMBL" id="JBCEWA010000003">
    <property type="protein sequence ID" value="MEL5987785.1"/>
    <property type="molecule type" value="Genomic_DNA"/>
</dbReference>
<evidence type="ECO:0000256" key="4">
    <source>
        <dbReference type="RuleBase" id="RU003719"/>
    </source>
</evidence>
<dbReference type="InterPro" id="IPR006140">
    <property type="entry name" value="D-isomer_DH_NAD-bd"/>
</dbReference>
<dbReference type="CDD" id="cd05301">
    <property type="entry name" value="GDH"/>
    <property type="match status" value="1"/>
</dbReference>
<dbReference type="SUPFAM" id="SSF51735">
    <property type="entry name" value="NAD(P)-binding Rossmann-fold domains"/>
    <property type="match status" value="1"/>
</dbReference>
<evidence type="ECO:0000256" key="3">
    <source>
        <dbReference type="ARBA" id="ARBA00023027"/>
    </source>
</evidence>
<dbReference type="SUPFAM" id="SSF52283">
    <property type="entry name" value="Formate/glycerate dehydrogenase catalytic domain-like"/>
    <property type="match status" value="1"/>
</dbReference>
<sequence length="320" mass="36024">MKPILWITCKLPEEIVEPLKSWADVREWPTVEVNMPHEKLEEIIQEADILWTIMDNRVSRELLQTAKNLKLICNLAVGYNNIDVEAAKELGIAVTNTPGVLTETTADLAFTLMLITARRIIEAADEVRNGDWTYWGVNHLAGRDVHGATLGIIGMGRIGEALAQRAKGFNMEVLYHNRRRKPQAEEAYGFSYRELDALLQESDYVVVLTPMTPETKGLIGKRELQLMKNTSILINVARGGIVQEDALYDALKNGEIWAAGTDVFVQEPVSTSHPLLTLKNFVALPHIGSATLRTRKEMMEMNIESMHDYLEGNPIRHRVV</sequence>
<evidence type="ECO:0000259" key="5">
    <source>
        <dbReference type="Pfam" id="PF00389"/>
    </source>
</evidence>
<protein>
    <submittedName>
        <fullName evidence="7">D-glycerate dehydrogenase</fullName>
        <ecNumber evidence="7">1.1.1.-</ecNumber>
    </submittedName>
</protein>
<feature type="domain" description="D-isomer specific 2-hydroxyacid dehydrogenase catalytic" evidence="5">
    <location>
        <begin position="10"/>
        <end position="319"/>
    </location>
</feature>
<dbReference type="RefSeq" id="WP_087680908.1">
    <property type="nucleotide sequence ID" value="NZ_JAWVOH010000004.1"/>
</dbReference>
<dbReference type="Pfam" id="PF02826">
    <property type="entry name" value="2-Hacid_dh_C"/>
    <property type="match status" value="1"/>
</dbReference>
<name>A0ABU9LIG7_9BACL</name>
<keyword evidence="2 4" id="KW-0560">Oxidoreductase</keyword>
<dbReference type="GO" id="GO:0016491">
    <property type="term" value="F:oxidoreductase activity"/>
    <property type="evidence" value="ECO:0007669"/>
    <property type="project" value="UniProtKB-KW"/>
</dbReference>
<organism evidence="7 8">
    <name type="scientific">Kurthia gibsonii</name>
    <dbReference type="NCBI Taxonomy" id="33946"/>
    <lineage>
        <taxon>Bacteria</taxon>
        <taxon>Bacillati</taxon>
        <taxon>Bacillota</taxon>
        <taxon>Bacilli</taxon>
        <taxon>Bacillales</taxon>
        <taxon>Caryophanaceae</taxon>
        <taxon>Kurthia</taxon>
    </lineage>
</organism>
<evidence type="ECO:0000256" key="2">
    <source>
        <dbReference type="ARBA" id="ARBA00023002"/>
    </source>
</evidence>
<comment type="similarity">
    <text evidence="1 4">Belongs to the D-isomer specific 2-hydroxyacid dehydrogenase family.</text>
</comment>
<dbReference type="Pfam" id="PF00389">
    <property type="entry name" value="2-Hacid_dh"/>
    <property type="match status" value="1"/>
</dbReference>
<dbReference type="InterPro" id="IPR036291">
    <property type="entry name" value="NAD(P)-bd_dom_sf"/>
</dbReference>
<evidence type="ECO:0000313" key="8">
    <source>
        <dbReference type="Proteomes" id="UP001398420"/>
    </source>
</evidence>
<dbReference type="Gene3D" id="3.40.50.720">
    <property type="entry name" value="NAD(P)-binding Rossmann-like Domain"/>
    <property type="match status" value="2"/>
</dbReference>
<evidence type="ECO:0000313" key="7">
    <source>
        <dbReference type="EMBL" id="MEL5987785.1"/>
    </source>
</evidence>
<dbReference type="InterPro" id="IPR050223">
    <property type="entry name" value="D-isomer_2-hydroxyacid_DH"/>
</dbReference>
<evidence type="ECO:0000259" key="6">
    <source>
        <dbReference type="Pfam" id="PF02826"/>
    </source>
</evidence>
<evidence type="ECO:0000256" key="1">
    <source>
        <dbReference type="ARBA" id="ARBA00005854"/>
    </source>
</evidence>
<gene>
    <name evidence="7" type="ORF">AAF454_05085</name>
</gene>
<reference evidence="7 8" key="1">
    <citation type="submission" date="2024-04" db="EMBL/GenBank/DDBJ databases">
        <authorList>
            <person name="Wu Y.S."/>
            <person name="Zhang L."/>
        </authorList>
    </citation>
    <scope>NUCLEOTIDE SEQUENCE [LARGE SCALE GENOMIC DNA]</scope>
    <source>
        <strain evidence="7 8">KG-01</strain>
    </source>
</reference>
<dbReference type="EC" id="1.1.1.-" evidence="7"/>
<dbReference type="PROSITE" id="PS00065">
    <property type="entry name" value="D_2_HYDROXYACID_DH_1"/>
    <property type="match status" value="1"/>
</dbReference>
<dbReference type="InterPro" id="IPR029752">
    <property type="entry name" value="D-isomer_DH_CS1"/>
</dbReference>
<comment type="caution">
    <text evidence="7">The sequence shown here is derived from an EMBL/GenBank/DDBJ whole genome shotgun (WGS) entry which is preliminary data.</text>
</comment>
<feature type="domain" description="D-isomer specific 2-hydroxyacid dehydrogenase NAD-binding" evidence="6">
    <location>
        <begin position="110"/>
        <end position="288"/>
    </location>
</feature>
<proteinExistence type="inferred from homology"/>
<dbReference type="InterPro" id="IPR006139">
    <property type="entry name" value="D-isomer_2_OHA_DH_cat_dom"/>
</dbReference>
<dbReference type="PANTHER" id="PTHR10996">
    <property type="entry name" value="2-HYDROXYACID DEHYDROGENASE-RELATED"/>
    <property type="match status" value="1"/>
</dbReference>
<keyword evidence="8" id="KW-1185">Reference proteome</keyword>
<keyword evidence="3" id="KW-0520">NAD</keyword>
<dbReference type="Proteomes" id="UP001398420">
    <property type="component" value="Unassembled WGS sequence"/>
</dbReference>
<dbReference type="PANTHER" id="PTHR10996:SF178">
    <property type="entry name" value="2-HYDROXYACID DEHYDROGENASE YGL185C-RELATED"/>
    <property type="match status" value="1"/>
</dbReference>
<accession>A0ABU9LIG7</accession>